<gene>
    <name evidence="3" type="primary">LOC111361942</name>
</gene>
<accession>A0A9J7ESH1</accession>
<evidence type="ECO:0000313" key="3">
    <source>
        <dbReference type="RefSeq" id="XP_022834170.1"/>
    </source>
</evidence>
<reference evidence="3" key="1">
    <citation type="submission" date="2025-08" db="UniProtKB">
        <authorList>
            <consortium name="RefSeq"/>
        </authorList>
    </citation>
    <scope>IDENTIFICATION</scope>
    <source>
        <strain evidence="3">Ishihara</strain>
        <tissue evidence="3">Whole body</tissue>
    </source>
</reference>
<dbReference type="Proteomes" id="UP000301870">
    <property type="component" value="Unplaced"/>
</dbReference>
<dbReference type="KEGG" id="sliu:111361942"/>
<organism evidence="2 3">
    <name type="scientific">Spodoptera litura</name>
    <name type="common">Asian cotton leafworm</name>
    <dbReference type="NCBI Taxonomy" id="69820"/>
    <lineage>
        <taxon>Eukaryota</taxon>
        <taxon>Metazoa</taxon>
        <taxon>Ecdysozoa</taxon>
        <taxon>Arthropoda</taxon>
        <taxon>Hexapoda</taxon>
        <taxon>Insecta</taxon>
        <taxon>Pterygota</taxon>
        <taxon>Neoptera</taxon>
        <taxon>Endopterygota</taxon>
        <taxon>Lepidoptera</taxon>
        <taxon>Glossata</taxon>
        <taxon>Ditrysia</taxon>
        <taxon>Noctuoidea</taxon>
        <taxon>Noctuidae</taxon>
        <taxon>Amphipyrinae</taxon>
        <taxon>Spodoptera</taxon>
    </lineage>
</organism>
<dbReference type="Pfam" id="PF15868">
    <property type="entry name" value="MBF2"/>
    <property type="match status" value="1"/>
</dbReference>
<proteinExistence type="predicted"/>
<feature type="signal peptide" evidence="1">
    <location>
        <begin position="1"/>
        <end position="17"/>
    </location>
</feature>
<keyword evidence="1" id="KW-0732">Signal</keyword>
<keyword evidence="2" id="KW-1185">Reference proteome</keyword>
<dbReference type="RefSeq" id="XP_022834170.1">
    <property type="nucleotide sequence ID" value="XM_022978402.1"/>
</dbReference>
<protein>
    <submittedName>
        <fullName evidence="3">Uncharacterized protein LOC111361942</fullName>
    </submittedName>
</protein>
<sequence>MKSFMFVVLLAVTLGYATVDAAKRPEARFTGPENITSKAHVLLASKNSVNDRILSSTYHSVDRSHRIAHNQEILIRLVEFARITRVEGWAGTDSVLKVLDGGLGHNFIKLGYNTEEHKSFSYRVDVYGVLECDD</sequence>
<dbReference type="AlphaFoldDB" id="A0A9J7ESH1"/>
<evidence type="ECO:0000256" key="1">
    <source>
        <dbReference type="SAM" id="SignalP"/>
    </source>
</evidence>
<feature type="chain" id="PRO_5039915113" evidence="1">
    <location>
        <begin position="18"/>
        <end position="134"/>
    </location>
</feature>
<dbReference type="OrthoDB" id="7377766at2759"/>
<dbReference type="GeneID" id="111361942"/>
<name>A0A9J7ESH1_SPOLT</name>
<evidence type="ECO:0000313" key="2">
    <source>
        <dbReference type="Proteomes" id="UP000301870"/>
    </source>
</evidence>
<dbReference type="InterPro" id="IPR031734">
    <property type="entry name" value="MBF2"/>
</dbReference>